<sequence length="70" mass="7808">MISKEELLRRLMSWPTIVAIVSLIGFLATTAGHAETKTFLDKLLPYVFAVGTALGIWHDHEPIKEDKTGE</sequence>
<organism evidence="1 2">
    <name type="scientific">Bacillus phage Deep-Purple</name>
    <dbReference type="NCBI Taxonomy" id="1873341"/>
    <lineage>
        <taxon>Viruses</taxon>
        <taxon>Duplodnaviria</taxon>
        <taxon>Heunggongvirae</taxon>
        <taxon>Uroviricota</taxon>
        <taxon>Caudoviricetes</taxon>
        <taxon>Deurplevirus</taxon>
        <taxon>Deurplevirus deeppurple</taxon>
    </lineage>
</organism>
<proteinExistence type="predicted"/>
<gene>
    <name evidence="1" type="ORF">DeepPurple_gp030</name>
</gene>
<evidence type="ECO:0000313" key="2">
    <source>
        <dbReference type="Proteomes" id="UP000225583"/>
    </source>
</evidence>
<dbReference type="EMBL" id="MF176161">
    <property type="protein sequence ID" value="ARW58281.1"/>
    <property type="molecule type" value="Genomic_DNA"/>
</dbReference>
<protein>
    <recommendedName>
        <fullName evidence="3">Holin</fullName>
    </recommendedName>
</protein>
<keyword evidence="2" id="KW-1185">Reference proteome</keyword>
<reference evidence="1 2" key="1">
    <citation type="submission" date="2017-05" db="EMBL/GenBank/DDBJ databases">
        <title>Complete Genome Sequence of Bacteriophage Deep-Purple infecting emetic Bacillus cereus.</title>
        <authorList>
            <person name="Hock L."/>
            <person name="Gillis A."/>
            <person name="Mahillon J."/>
        </authorList>
    </citation>
    <scope>NUCLEOTIDE SEQUENCE [LARGE SCALE GENOMIC DNA]</scope>
</reference>
<name>A0A1Z1LZL7_9CAUD</name>
<evidence type="ECO:0008006" key="3">
    <source>
        <dbReference type="Google" id="ProtNLM"/>
    </source>
</evidence>
<evidence type="ECO:0000313" key="1">
    <source>
        <dbReference type="EMBL" id="ARW58281.1"/>
    </source>
</evidence>
<accession>A0A1Z1LZL7</accession>
<dbReference type="Proteomes" id="UP000225583">
    <property type="component" value="Segment"/>
</dbReference>